<gene>
    <name evidence="1" type="ORF">g.42988</name>
</gene>
<protein>
    <submittedName>
        <fullName evidence="1">Uncharacterized protein</fullName>
    </submittedName>
</protein>
<accession>A0A146LNW1</accession>
<reference evidence="1" key="1">
    <citation type="journal article" date="2016" name="Gigascience">
        <title>De novo construction of an expanded transcriptome assembly for the western tarnished plant bug, Lygus hesperus.</title>
        <authorList>
            <person name="Tassone E.E."/>
            <person name="Geib S.M."/>
            <person name="Hall B."/>
            <person name="Fabrick J.A."/>
            <person name="Brent C.S."/>
            <person name="Hull J.J."/>
        </authorList>
    </citation>
    <scope>NUCLEOTIDE SEQUENCE</scope>
</reference>
<name>A0A146LNW1_LYGHE</name>
<organism evidence="1">
    <name type="scientific">Lygus hesperus</name>
    <name type="common">Western plant bug</name>
    <dbReference type="NCBI Taxonomy" id="30085"/>
    <lineage>
        <taxon>Eukaryota</taxon>
        <taxon>Metazoa</taxon>
        <taxon>Ecdysozoa</taxon>
        <taxon>Arthropoda</taxon>
        <taxon>Hexapoda</taxon>
        <taxon>Insecta</taxon>
        <taxon>Pterygota</taxon>
        <taxon>Neoptera</taxon>
        <taxon>Paraneoptera</taxon>
        <taxon>Hemiptera</taxon>
        <taxon>Heteroptera</taxon>
        <taxon>Panheteroptera</taxon>
        <taxon>Cimicomorpha</taxon>
        <taxon>Miridae</taxon>
        <taxon>Mirini</taxon>
        <taxon>Lygus</taxon>
    </lineage>
</organism>
<sequence>MACQEEAVRSITVAPVPPLTALYQVFSCSCLGNLCCLFSHSFIEVEVLMQSSRGVVLSDTKALYEVFRERYISLLKTEVAAGILHNGVTTEADLTRVTTLFGAASPKDPLANKSARFCN</sequence>
<dbReference type="EMBL" id="GDHC01009600">
    <property type="protein sequence ID" value="JAQ09029.1"/>
    <property type="molecule type" value="Transcribed_RNA"/>
</dbReference>
<proteinExistence type="predicted"/>
<dbReference type="AlphaFoldDB" id="A0A146LNW1"/>
<evidence type="ECO:0000313" key="1">
    <source>
        <dbReference type="EMBL" id="JAQ09029.1"/>
    </source>
</evidence>